<proteinExistence type="predicted"/>
<dbReference type="InterPro" id="IPR007730">
    <property type="entry name" value="SPOR-like_dom"/>
</dbReference>
<keyword evidence="5" id="KW-1185">Reference proteome</keyword>
<protein>
    <submittedName>
        <fullName evidence="4">SPOR domain-containing protein</fullName>
    </submittedName>
</protein>
<reference evidence="4 5" key="1">
    <citation type="submission" date="2023-10" db="EMBL/GenBank/DDBJ databases">
        <title>Complete genome sequence of a Sphingomonadaceae bacterium.</title>
        <authorList>
            <person name="Yan C."/>
        </authorList>
    </citation>
    <scope>NUCLEOTIDE SEQUENCE [LARGE SCALE GENOMIC DNA]</scope>
    <source>
        <strain evidence="4 5">SCSIO 66989</strain>
    </source>
</reference>
<feature type="transmembrane region" description="Helical" evidence="2">
    <location>
        <begin position="42"/>
        <end position="63"/>
    </location>
</feature>
<feature type="region of interest" description="Disordered" evidence="1">
    <location>
        <begin position="85"/>
        <end position="110"/>
    </location>
</feature>
<evidence type="ECO:0000256" key="2">
    <source>
        <dbReference type="SAM" id="Phobius"/>
    </source>
</evidence>
<dbReference type="RefSeq" id="WP_317080864.1">
    <property type="nucleotide sequence ID" value="NZ_CP136594.1"/>
</dbReference>
<organism evidence="4 5">
    <name type="scientific">Alterisphingorhabdus coralli</name>
    <dbReference type="NCBI Taxonomy" id="3071408"/>
    <lineage>
        <taxon>Bacteria</taxon>
        <taxon>Pseudomonadati</taxon>
        <taxon>Pseudomonadota</taxon>
        <taxon>Alphaproteobacteria</taxon>
        <taxon>Sphingomonadales</taxon>
        <taxon>Sphingomonadaceae</taxon>
        <taxon>Alterisphingorhabdus (ex Yan et al. 2024)</taxon>
    </lineage>
</organism>
<evidence type="ECO:0000259" key="3">
    <source>
        <dbReference type="PROSITE" id="PS51724"/>
    </source>
</evidence>
<keyword evidence="2" id="KW-0812">Transmembrane</keyword>
<accession>A0AA97F5J7</accession>
<gene>
    <name evidence="4" type="ORF">RB602_12225</name>
</gene>
<dbReference type="Proteomes" id="UP001302429">
    <property type="component" value="Chromosome"/>
</dbReference>
<dbReference type="KEGG" id="acoa:RB602_12225"/>
<feature type="domain" description="SPOR" evidence="3">
    <location>
        <begin position="123"/>
        <end position="204"/>
    </location>
</feature>
<dbReference type="GO" id="GO:0042834">
    <property type="term" value="F:peptidoglycan binding"/>
    <property type="evidence" value="ECO:0007669"/>
    <property type="project" value="InterPro"/>
</dbReference>
<feature type="compositionally biased region" description="Basic and acidic residues" evidence="1">
    <location>
        <begin position="85"/>
        <end position="94"/>
    </location>
</feature>
<keyword evidence="2" id="KW-1133">Transmembrane helix</keyword>
<dbReference type="Pfam" id="PF05036">
    <property type="entry name" value="SPOR"/>
    <property type="match status" value="1"/>
</dbReference>
<dbReference type="InterPro" id="IPR036680">
    <property type="entry name" value="SPOR-like_sf"/>
</dbReference>
<evidence type="ECO:0000313" key="5">
    <source>
        <dbReference type="Proteomes" id="UP001302429"/>
    </source>
</evidence>
<evidence type="ECO:0000256" key="1">
    <source>
        <dbReference type="SAM" id="MobiDB-lite"/>
    </source>
</evidence>
<dbReference type="EMBL" id="CP136594">
    <property type="protein sequence ID" value="WOE74606.1"/>
    <property type="molecule type" value="Genomic_DNA"/>
</dbReference>
<dbReference type="AlphaFoldDB" id="A0AA97F5J7"/>
<dbReference type="Gene3D" id="3.30.70.1070">
    <property type="entry name" value="Sporulation related repeat"/>
    <property type="match status" value="1"/>
</dbReference>
<evidence type="ECO:0000313" key="4">
    <source>
        <dbReference type="EMBL" id="WOE74606.1"/>
    </source>
</evidence>
<dbReference type="PROSITE" id="PS51724">
    <property type="entry name" value="SPOR"/>
    <property type="match status" value="1"/>
</dbReference>
<keyword evidence="2" id="KW-0472">Membrane</keyword>
<sequence length="204" mass="21725">MNEANTMDPQNGRLDLDDDADRLPWLESAEDYDGESVSPLRILFFLLLGLVLIGAVVAGIYLYQQRDQQTVSAGEGELIKAPKGDYKVRPEDAGGKTFEGTGDASPAAAEGQEQVAALAGDDKKTVDGVLVQLGAYSSRSKADTGWITLSSRYDYIKALPNRVASAQVEGATVYRLSVVAPDAAAAQEVCNKLKNAGQSCLVVR</sequence>
<name>A0AA97F5J7_9SPHN</name>